<sequence length="163" mass="18716">MSCTRSTACAFSQMESCLSVPGDDRRSLDLHTRKDSICTRLMTRIDWFLLKKFPHATLALRCRQWLRLNTTLQFATLPRNRHLMAGMANTSLWLIIERTNVWLSFSNFAFAPMFDSAGFLTRTRFPIIHYHPLGLTHIRLTKLRTRLGSANSQNSNLGIEIAS</sequence>
<proteinExistence type="predicted"/>
<accession>A0A5C6E9G4</accession>
<reference evidence="1 2" key="1">
    <citation type="submission" date="2019-02" db="EMBL/GenBank/DDBJ databases">
        <title>Deep-cultivation of Planctomycetes and their phenomic and genomic characterization uncovers novel biology.</title>
        <authorList>
            <person name="Wiegand S."/>
            <person name="Jogler M."/>
            <person name="Boedeker C."/>
            <person name="Pinto D."/>
            <person name="Vollmers J."/>
            <person name="Rivas-Marin E."/>
            <person name="Kohn T."/>
            <person name="Peeters S.H."/>
            <person name="Heuer A."/>
            <person name="Rast P."/>
            <person name="Oberbeckmann S."/>
            <person name="Bunk B."/>
            <person name="Jeske O."/>
            <person name="Meyerdierks A."/>
            <person name="Storesund J.E."/>
            <person name="Kallscheuer N."/>
            <person name="Luecker S."/>
            <person name="Lage O.M."/>
            <person name="Pohl T."/>
            <person name="Merkel B.J."/>
            <person name="Hornburger P."/>
            <person name="Mueller R.-W."/>
            <person name="Bruemmer F."/>
            <person name="Labrenz M."/>
            <person name="Spormann A.M."/>
            <person name="Op Den Camp H."/>
            <person name="Overmann J."/>
            <person name="Amann R."/>
            <person name="Jetten M.S.M."/>
            <person name="Mascher T."/>
            <person name="Medema M.H."/>
            <person name="Devos D.P."/>
            <person name="Kaster A.-K."/>
            <person name="Ovreas L."/>
            <person name="Rohde M."/>
            <person name="Galperin M.Y."/>
            <person name="Jogler C."/>
        </authorList>
    </citation>
    <scope>NUCLEOTIDE SEQUENCE [LARGE SCALE GENOMIC DNA]</scope>
    <source>
        <strain evidence="1 2">Poly59</strain>
    </source>
</reference>
<dbReference type="EMBL" id="SJPX01000007">
    <property type="protein sequence ID" value="TWU44567.1"/>
    <property type="molecule type" value="Genomic_DNA"/>
</dbReference>
<dbReference type="Proteomes" id="UP000317977">
    <property type="component" value="Unassembled WGS sequence"/>
</dbReference>
<evidence type="ECO:0000313" key="2">
    <source>
        <dbReference type="Proteomes" id="UP000317977"/>
    </source>
</evidence>
<comment type="caution">
    <text evidence="1">The sequence shown here is derived from an EMBL/GenBank/DDBJ whole genome shotgun (WGS) entry which is preliminary data.</text>
</comment>
<protein>
    <submittedName>
        <fullName evidence="1">Uncharacterized protein</fullName>
    </submittedName>
</protein>
<keyword evidence="2" id="KW-1185">Reference proteome</keyword>
<name>A0A5C6E9G4_9BACT</name>
<organism evidence="1 2">
    <name type="scientific">Rubripirellula reticaptiva</name>
    <dbReference type="NCBI Taxonomy" id="2528013"/>
    <lineage>
        <taxon>Bacteria</taxon>
        <taxon>Pseudomonadati</taxon>
        <taxon>Planctomycetota</taxon>
        <taxon>Planctomycetia</taxon>
        <taxon>Pirellulales</taxon>
        <taxon>Pirellulaceae</taxon>
        <taxon>Rubripirellula</taxon>
    </lineage>
</organism>
<evidence type="ECO:0000313" key="1">
    <source>
        <dbReference type="EMBL" id="TWU44567.1"/>
    </source>
</evidence>
<gene>
    <name evidence="1" type="ORF">Poly59_61300</name>
</gene>
<dbReference type="AlphaFoldDB" id="A0A5C6E9G4"/>